<gene>
    <name evidence="4" type="ORF">DEVEQU_00550</name>
</gene>
<dbReference type="AlphaFoldDB" id="A0A447I7G0"/>
<dbReference type="Pfam" id="PF02525">
    <property type="entry name" value="Flavodoxin_2"/>
    <property type="match status" value="1"/>
</dbReference>
<dbReference type="PANTHER" id="PTHR10204">
    <property type="entry name" value="NAD P H OXIDOREDUCTASE-RELATED"/>
    <property type="match status" value="1"/>
</dbReference>
<name>A0A447I7G0_9HYPH</name>
<protein>
    <recommendedName>
        <fullName evidence="3">Flavodoxin-like fold domain-containing protein</fullName>
    </recommendedName>
</protein>
<dbReference type="Gene3D" id="3.40.50.360">
    <property type="match status" value="1"/>
</dbReference>
<evidence type="ECO:0000256" key="1">
    <source>
        <dbReference type="ARBA" id="ARBA00006252"/>
    </source>
</evidence>
<feature type="domain" description="Flavodoxin-like fold" evidence="3">
    <location>
        <begin position="3"/>
        <end position="179"/>
    </location>
</feature>
<keyword evidence="2" id="KW-0560">Oxidoreductase</keyword>
<dbReference type="InterPro" id="IPR051545">
    <property type="entry name" value="NAD(P)H_dehydrogenase_qn"/>
</dbReference>
<accession>A0A447I7G0</accession>
<proteinExistence type="inferred from homology"/>
<reference evidence="4 5" key="1">
    <citation type="submission" date="2018-12" db="EMBL/GenBank/DDBJ databases">
        <authorList>
            <person name="Criscuolo A."/>
        </authorList>
    </citation>
    <scope>NUCLEOTIDE SEQUENCE [LARGE SCALE GENOMIC DNA]</scope>
    <source>
        <strain evidence="4">ACIP1116281</strain>
    </source>
</reference>
<dbReference type="InterPro" id="IPR003680">
    <property type="entry name" value="Flavodoxin_fold"/>
</dbReference>
<dbReference type="PANTHER" id="PTHR10204:SF34">
    <property type="entry name" value="NAD(P)H DEHYDROGENASE [QUINONE] 1 ISOFORM 1"/>
    <property type="match status" value="1"/>
</dbReference>
<evidence type="ECO:0000256" key="2">
    <source>
        <dbReference type="ARBA" id="ARBA00023002"/>
    </source>
</evidence>
<dbReference type="InterPro" id="IPR029039">
    <property type="entry name" value="Flavoprotein-like_sf"/>
</dbReference>
<dbReference type="Proteomes" id="UP000268844">
    <property type="component" value="Unassembled WGS sequence"/>
</dbReference>
<dbReference type="OrthoDB" id="9798454at2"/>
<dbReference type="GO" id="GO:0003955">
    <property type="term" value="F:NAD(P)H dehydrogenase (quinone) activity"/>
    <property type="evidence" value="ECO:0007669"/>
    <property type="project" value="TreeGrafter"/>
</dbReference>
<keyword evidence="5" id="KW-1185">Reference proteome</keyword>
<evidence type="ECO:0000259" key="3">
    <source>
        <dbReference type="Pfam" id="PF02525"/>
    </source>
</evidence>
<organism evidence="4 5">
    <name type="scientific">Devosia equisanguinis</name>
    <dbReference type="NCBI Taxonomy" id="2490941"/>
    <lineage>
        <taxon>Bacteria</taxon>
        <taxon>Pseudomonadati</taxon>
        <taxon>Pseudomonadota</taxon>
        <taxon>Alphaproteobacteria</taxon>
        <taxon>Hyphomicrobiales</taxon>
        <taxon>Devosiaceae</taxon>
        <taxon>Devosia</taxon>
    </lineage>
</organism>
<evidence type="ECO:0000313" key="5">
    <source>
        <dbReference type="Proteomes" id="UP000268844"/>
    </source>
</evidence>
<dbReference type="GO" id="GO:0005829">
    <property type="term" value="C:cytosol"/>
    <property type="evidence" value="ECO:0007669"/>
    <property type="project" value="TreeGrafter"/>
</dbReference>
<dbReference type="RefSeq" id="WP_126149041.1">
    <property type="nucleotide sequence ID" value="NZ_JBHTMH010000004.1"/>
</dbReference>
<evidence type="ECO:0000313" key="4">
    <source>
        <dbReference type="EMBL" id="VDS03427.1"/>
    </source>
</evidence>
<dbReference type="EMBL" id="UZWD01000008">
    <property type="protein sequence ID" value="VDS03427.1"/>
    <property type="molecule type" value="Genomic_DNA"/>
</dbReference>
<comment type="similarity">
    <text evidence="1">Belongs to the NAD(P)H dehydrogenase (quinone) family.</text>
</comment>
<dbReference type="SUPFAM" id="SSF52218">
    <property type="entry name" value="Flavoproteins"/>
    <property type="match status" value="1"/>
</dbReference>
<sequence>MPNCLILNGHPFTPSFSGAIAGRYAETLAGQGINIRRFDLADMTLPEHTIRKAGDEVMHGDVLAFWEALVWADHVMIVHPLWWGSMPAKLKALFDIGLQSGRAYRYRDGRPLPLGLLKGRSARLIVTSDTPNFFMALAYGNAHFRTMKNQILKFVGLNPVRISHFSTMRDSTPERRETFLRRTAEVAAADAQRLLRHSRKANPA</sequence>